<accession>A0A7J7M746</accession>
<dbReference type="Proteomes" id="UP000541444">
    <property type="component" value="Unassembled WGS sequence"/>
</dbReference>
<proteinExistence type="predicted"/>
<sequence length="110" mass="12731">MNFVERGLILHDGFDVQKFSLSYHGSDLSYVMASISFAVRHNVQNLDLNISHFSFKLPHCLFASHSLTELTSNSISYFGSTQWSDNQNSTFNILHWLKELISTRLFLRLF</sequence>
<reference evidence="1 2" key="1">
    <citation type="journal article" date="2020" name="IScience">
        <title>Genome Sequencing of the Endangered Kingdonia uniflora (Circaeasteraceae, Ranunculales) Reveals Potential Mechanisms of Evolutionary Specialization.</title>
        <authorList>
            <person name="Sun Y."/>
            <person name="Deng T."/>
            <person name="Zhang A."/>
            <person name="Moore M.J."/>
            <person name="Landis J.B."/>
            <person name="Lin N."/>
            <person name="Zhang H."/>
            <person name="Zhang X."/>
            <person name="Huang J."/>
            <person name="Zhang X."/>
            <person name="Sun H."/>
            <person name="Wang H."/>
        </authorList>
    </citation>
    <scope>NUCLEOTIDE SEQUENCE [LARGE SCALE GENOMIC DNA]</scope>
    <source>
        <strain evidence="1">TB1705</strain>
        <tissue evidence="1">Leaf</tissue>
    </source>
</reference>
<gene>
    <name evidence="1" type="ORF">GIB67_020790</name>
</gene>
<dbReference type="EMBL" id="JACGCM010001726">
    <property type="protein sequence ID" value="KAF6150707.1"/>
    <property type="molecule type" value="Genomic_DNA"/>
</dbReference>
<evidence type="ECO:0000313" key="1">
    <source>
        <dbReference type="EMBL" id="KAF6150707.1"/>
    </source>
</evidence>
<feature type="non-terminal residue" evidence="1">
    <location>
        <position position="110"/>
    </location>
</feature>
<dbReference type="OrthoDB" id="612216at2759"/>
<protein>
    <submittedName>
        <fullName evidence="1">Uncharacterized protein</fullName>
    </submittedName>
</protein>
<comment type="caution">
    <text evidence="1">The sequence shown here is derived from an EMBL/GenBank/DDBJ whole genome shotgun (WGS) entry which is preliminary data.</text>
</comment>
<name>A0A7J7M746_9MAGN</name>
<keyword evidence="2" id="KW-1185">Reference proteome</keyword>
<dbReference type="AlphaFoldDB" id="A0A7J7M746"/>
<organism evidence="1 2">
    <name type="scientific">Kingdonia uniflora</name>
    <dbReference type="NCBI Taxonomy" id="39325"/>
    <lineage>
        <taxon>Eukaryota</taxon>
        <taxon>Viridiplantae</taxon>
        <taxon>Streptophyta</taxon>
        <taxon>Embryophyta</taxon>
        <taxon>Tracheophyta</taxon>
        <taxon>Spermatophyta</taxon>
        <taxon>Magnoliopsida</taxon>
        <taxon>Ranunculales</taxon>
        <taxon>Circaeasteraceae</taxon>
        <taxon>Kingdonia</taxon>
    </lineage>
</organism>
<evidence type="ECO:0000313" key="2">
    <source>
        <dbReference type="Proteomes" id="UP000541444"/>
    </source>
</evidence>